<organism evidence="3 4">
    <name type="scientific">Aphanomyces stellatus</name>
    <dbReference type="NCBI Taxonomy" id="120398"/>
    <lineage>
        <taxon>Eukaryota</taxon>
        <taxon>Sar</taxon>
        <taxon>Stramenopiles</taxon>
        <taxon>Oomycota</taxon>
        <taxon>Saprolegniomycetes</taxon>
        <taxon>Saprolegniales</taxon>
        <taxon>Verrucalvaceae</taxon>
        <taxon>Aphanomyces</taxon>
    </lineage>
</organism>
<reference evidence="3 4" key="1">
    <citation type="submission" date="2019-03" db="EMBL/GenBank/DDBJ databases">
        <authorList>
            <person name="Gaulin E."/>
            <person name="Dumas B."/>
        </authorList>
    </citation>
    <scope>NUCLEOTIDE SEQUENCE [LARGE SCALE GENOMIC DNA]</scope>
    <source>
        <strain evidence="3">CBS 568.67</strain>
    </source>
</reference>
<feature type="region of interest" description="Disordered" evidence="1">
    <location>
        <begin position="119"/>
        <end position="144"/>
    </location>
</feature>
<evidence type="ECO:0000313" key="3">
    <source>
        <dbReference type="EMBL" id="VFT86505.1"/>
    </source>
</evidence>
<proteinExistence type="predicted"/>
<dbReference type="EMBL" id="CAADRA010005174">
    <property type="protein sequence ID" value="VFT86505.1"/>
    <property type="molecule type" value="Genomic_DNA"/>
</dbReference>
<evidence type="ECO:0000313" key="2">
    <source>
        <dbReference type="EMBL" id="KAF0699850.1"/>
    </source>
</evidence>
<gene>
    <name evidence="3" type="primary">Aste57867_9626</name>
    <name evidence="2" type="ORF">As57867_009588</name>
    <name evidence="3" type="ORF">ASTE57867_9626</name>
</gene>
<dbReference type="OrthoDB" id="75898at2759"/>
<feature type="compositionally biased region" description="Basic residues" evidence="1">
    <location>
        <begin position="8"/>
        <end position="18"/>
    </location>
</feature>
<sequence>MAAGIMTRRQRKVAKKALPKFTLLPKKRPLEKNSPPPTESTPPSRRRTTGDDPSLVEEQPSFIPLDKDTVIVIRPSAKKRAKGSRRGHVVKANAAVEVVKPCKKSKRKRAMLPEGVKVIDPNYSSGTDEDEMDEEALGVGQGFPPSLRTLEKDTILMKKQYPSVETHVIEQVLVDTIPKSEDQHSYNAILTDAAARLEQIHEERIAARRSTLRHVDP</sequence>
<accession>A0A485KNR6</accession>
<keyword evidence="4" id="KW-1185">Reference proteome</keyword>
<feature type="compositionally biased region" description="Acidic residues" evidence="1">
    <location>
        <begin position="127"/>
        <end position="136"/>
    </location>
</feature>
<name>A0A485KNR6_9STRA</name>
<evidence type="ECO:0000313" key="4">
    <source>
        <dbReference type="Proteomes" id="UP000332933"/>
    </source>
</evidence>
<dbReference type="Proteomes" id="UP000332933">
    <property type="component" value="Unassembled WGS sequence"/>
</dbReference>
<evidence type="ECO:0000256" key="1">
    <source>
        <dbReference type="SAM" id="MobiDB-lite"/>
    </source>
</evidence>
<feature type="region of interest" description="Disordered" evidence="1">
    <location>
        <begin position="1"/>
        <end position="62"/>
    </location>
</feature>
<dbReference type="AlphaFoldDB" id="A0A485KNR6"/>
<protein>
    <submittedName>
        <fullName evidence="3">Aste57867_9626 protein</fullName>
    </submittedName>
</protein>
<dbReference type="EMBL" id="VJMH01005153">
    <property type="protein sequence ID" value="KAF0699850.1"/>
    <property type="molecule type" value="Genomic_DNA"/>
</dbReference>
<reference evidence="2" key="2">
    <citation type="submission" date="2019-06" db="EMBL/GenBank/DDBJ databases">
        <title>Genomics analysis of Aphanomyces spp. identifies a new class of oomycete effector associated with host adaptation.</title>
        <authorList>
            <person name="Gaulin E."/>
        </authorList>
    </citation>
    <scope>NUCLEOTIDE SEQUENCE</scope>
    <source>
        <strain evidence="2">CBS 578.67</strain>
    </source>
</reference>